<keyword evidence="2" id="KW-0472">Membrane</keyword>
<keyword evidence="2" id="KW-1133">Transmembrane helix</keyword>
<name>A0ABZ2LRU9_9BACT</name>
<feature type="transmembrane region" description="Helical" evidence="2">
    <location>
        <begin position="38"/>
        <end position="56"/>
    </location>
</feature>
<protein>
    <submittedName>
        <fullName evidence="4">Helix-hairpin-helix domain-containing protein</fullName>
    </submittedName>
</protein>
<gene>
    <name evidence="4" type="ORF">LZC94_38035</name>
</gene>
<dbReference type="InterPro" id="IPR051675">
    <property type="entry name" value="Endo/Exo/Phosphatase_dom_1"/>
</dbReference>
<dbReference type="SUPFAM" id="SSF47781">
    <property type="entry name" value="RuvA domain 2-like"/>
    <property type="match status" value="1"/>
</dbReference>
<dbReference type="NCBIfam" id="TIGR00426">
    <property type="entry name" value="competence protein ComEA helix-hairpin-helix repeat region"/>
    <property type="match status" value="1"/>
</dbReference>
<dbReference type="RefSeq" id="WP_394823236.1">
    <property type="nucleotide sequence ID" value="NZ_CP089984.1"/>
</dbReference>
<proteinExistence type="predicted"/>
<evidence type="ECO:0000259" key="3">
    <source>
        <dbReference type="SMART" id="SM00278"/>
    </source>
</evidence>
<dbReference type="PANTHER" id="PTHR21180">
    <property type="entry name" value="ENDONUCLEASE/EXONUCLEASE/PHOSPHATASE FAMILY DOMAIN-CONTAINING PROTEIN 1"/>
    <property type="match status" value="1"/>
</dbReference>
<feature type="region of interest" description="Disordered" evidence="1">
    <location>
        <begin position="56"/>
        <end position="97"/>
    </location>
</feature>
<keyword evidence="2" id="KW-0812">Transmembrane</keyword>
<dbReference type="Pfam" id="PF12836">
    <property type="entry name" value="HHH_3"/>
    <property type="match status" value="1"/>
</dbReference>
<keyword evidence="5" id="KW-1185">Reference proteome</keyword>
<dbReference type="PANTHER" id="PTHR21180:SF32">
    <property type="entry name" value="ENDONUCLEASE_EXONUCLEASE_PHOSPHATASE FAMILY DOMAIN-CONTAINING PROTEIN 1"/>
    <property type="match status" value="1"/>
</dbReference>
<feature type="compositionally biased region" description="Low complexity" evidence="1">
    <location>
        <begin position="56"/>
        <end position="76"/>
    </location>
</feature>
<feature type="compositionally biased region" description="Low complexity" evidence="1">
    <location>
        <begin position="1"/>
        <end position="20"/>
    </location>
</feature>
<evidence type="ECO:0000256" key="1">
    <source>
        <dbReference type="SAM" id="MobiDB-lite"/>
    </source>
</evidence>
<feature type="domain" description="Helix-hairpin-helix DNA-binding motif class 1" evidence="3">
    <location>
        <begin position="126"/>
        <end position="145"/>
    </location>
</feature>
<dbReference type="InterPro" id="IPR010994">
    <property type="entry name" value="RuvA_2-like"/>
</dbReference>
<dbReference type="InterPro" id="IPR003583">
    <property type="entry name" value="Hlx-hairpin-Hlx_DNA-bd_motif"/>
</dbReference>
<evidence type="ECO:0000313" key="4">
    <source>
        <dbReference type="EMBL" id="WXB13623.1"/>
    </source>
</evidence>
<feature type="region of interest" description="Disordered" evidence="1">
    <location>
        <begin position="1"/>
        <end position="23"/>
    </location>
</feature>
<dbReference type="SMART" id="SM00278">
    <property type="entry name" value="HhH1"/>
    <property type="match status" value="2"/>
</dbReference>
<dbReference type="InterPro" id="IPR004509">
    <property type="entry name" value="Competence_ComEA_HhH"/>
</dbReference>
<evidence type="ECO:0000313" key="5">
    <source>
        <dbReference type="Proteomes" id="UP001370348"/>
    </source>
</evidence>
<dbReference type="EMBL" id="CP089984">
    <property type="protein sequence ID" value="WXB13623.1"/>
    <property type="molecule type" value="Genomic_DNA"/>
</dbReference>
<accession>A0ABZ2LRU9</accession>
<sequence length="189" mass="19449">MTTTHSSEGAATSSRSASASPGLPTWGRVWRNSLLRRALLLVAGLVVLGIVGRAAGSGDTAPSSSSSPPTAMVTAADASVEPSSPSPCVAVTSGADPLLGAPAPARGREGEATEDDPVVLNTATVNDLRRLPGVGAKRAEAILALRTRLGRFQRIEDLLRVRGIGRASLRRLRPLVRIDPPSGATPPRP</sequence>
<dbReference type="Proteomes" id="UP001370348">
    <property type="component" value="Chromosome"/>
</dbReference>
<feature type="domain" description="Helix-hairpin-helix DNA-binding motif class 1" evidence="3">
    <location>
        <begin position="156"/>
        <end position="175"/>
    </location>
</feature>
<evidence type="ECO:0000256" key="2">
    <source>
        <dbReference type="SAM" id="Phobius"/>
    </source>
</evidence>
<organism evidence="4 5">
    <name type="scientific">Pendulispora albinea</name>
    <dbReference type="NCBI Taxonomy" id="2741071"/>
    <lineage>
        <taxon>Bacteria</taxon>
        <taxon>Pseudomonadati</taxon>
        <taxon>Myxococcota</taxon>
        <taxon>Myxococcia</taxon>
        <taxon>Myxococcales</taxon>
        <taxon>Sorangiineae</taxon>
        <taxon>Pendulisporaceae</taxon>
        <taxon>Pendulispora</taxon>
    </lineage>
</organism>
<reference evidence="4 5" key="1">
    <citation type="submission" date="2021-12" db="EMBL/GenBank/DDBJ databases">
        <title>Discovery of the Pendulisporaceae a myxobacterial family with distinct sporulation behavior and unique specialized metabolism.</title>
        <authorList>
            <person name="Garcia R."/>
            <person name="Popoff A."/>
            <person name="Bader C.D."/>
            <person name="Loehr J."/>
            <person name="Walesch S."/>
            <person name="Walt C."/>
            <person name="Boldt J."/>
            <person name="Bunk B."/>
            <person name="Haeckl F.J.F.P.J."/>
            <person name="Gunesch A.P."/>
            <person name="Birkelbach J."/>
            <person name="Nuebel U."/>
            <person name="Pietschmann T."/>
            <person name="Bach T."/>
            <person name="Mueller R."/>
        </authorList>
    </citation>
    <scope>NUCLEOTIDE SEQUENCE [LARGE SCALE GENOMIC DNA]</scope>
    <source>
        <strain evidence="4 5">MSr11954</strain>
    </source>
</reference>
<dbReference type="Gene3D" id="1.10.150.320">
    <property type="entry name" value="Photosystem II 12 kDa extrinsic protein"/>
    <property type="match status" value="1"/>
</dbReference>